<dbReference type="InterPro" id="IPR050351">
    <property type="entry name" value="BphY/WalK/GraS-like"/>
</dbReference>
<evidence type="ECO:0000259" key="12">
    <source>
        <dbReference type="PROSITE" id="PS50109"/>
    </source>
</evidence>
<evidence type="ECO:0000256" key="1">
    <source>
        <dbReference type="ARBA" id="ARBA00000085"/>
    </source>
</evidence>
<dbReference type="Pfam" id="PF02518">
    <property type="entry name" value="HATPase_c"/>
    <property type="match status" value="1"/>
</dbReference>
<dbReference type="FunFam" id="3.30.565.10:FF:000006">
    <property type="entry name" value="Sensor histidine kinase WalK"/>
    <property type="match status" value="1"/>
</dbReference>
<evidence type="ECO:0000256" key="9">
    <source>
        <dbReference type="ARBA" id="ARBA00022840"/>
    </source>
</evidence>
<accession>A0A6J6NYD7</accession>
<dbReference type="EC" id="2.7.13.3" evidence="3"/>
<sequence>MCGEVSEQVFNKWLTARISTAIPNIWLTGSAPYSYDKGVIWKFNQKPGTSETSAKIETDLSTQSFDLLRAIDAESIVLTSNDQVIYYSDGISTFNLIKDERIQNKELTNLVRAVRRSGIQQDATIELPRGPIGAGTHDLLVRVTSIGDAGLIAILIFDDSEMRRLDSIRRDFVANISHELKTPIGALSILSEAVLDASNDPEAIAKFASRMQSEAKRLSDLVQEIINLSRLQDDDPLKNGKPVDISEVIAEAVDQSRLNAEKRKITLVHEEIDDAVINGDRNQVTMAIHNLIENAINYSPDATRVAITLKVVDGIAEISVSDQGIGIPEKDLERIFERFYRVDPARSRLTGGTGLGLSIVKHIATNHGGDVSLWSVEGAGSTFTIRFPLISNTLTIDKQNLKGDQ</sequence>
<evidence type="ECO:0000256" key="2">
    <source>
        <dbReference type="ARBA" id="ARBA00004236"/>
    </source>
</evidence>
<keyword evidence="9" id="KW-0067">ATP-binding</keyword>
<comment type="subcellular location">
    <subcellularLocation>
        <location evidence="2">Cell membrane</location>
    </subcellularLocation>
</comment>
<dbReference type="GO" id="GO:0016036">
    <property type="term" value="P:cellular response to phosphate starvation"/>
    <property type="evidence" value="ECO:0007669"/>
    <property type="project" value="TreeGrafter"/>
</dbReference>
<keyword evidence="8" id="KW-0418">Kinase</keyword>
<protein>
    <recommendedName>
        <fullName evidence="3">histidine kinase</fullName>
        <ecNumber evidence="3">2.7.13.3</ecNumber>
    </recommendedName>
</protein>
<dbReference type="FunFam" id="1.10.287.130:FF:000008">
    <property type="entry name" value="Two-component sensor histidine kinase"/>
    <property type="match status" value="1"/>
</dbReference>
<reference evidence="13" key="1">
    <citation type="submission" date="2020-05" db="EMBL/GenBank/DDBJ databases">
        <authorList>
            <person name="Chiriac C."/>
            <person name="Salcher M."/>
            <person name="Ghai R."/>
            <person name="Kavagutti S V."/>
        </authorList>
    </citation>
    <scope>NUCLEOTIDE SEQUENCE</scope>
</reference>
<evidence type="ECO:0000256" key="10">
    <source>
        <dbReference type="ARBA" id="ARBA00023012"/>
    </source>
</evidence>
<dbReference type="InterPro" id="IPR003594">
    <property type="entry name" value="HATPase_dom"/>
</dbReference>
<keyword evidence="10" id="KW-0902">Two-component regulatory system</keyword>
<dbReference type="GO" id="GO:0005524">
    <property type="term" value="F:ATP binding"/>
    <property type="evidence" value="ECO:0007669"/>
    <property type="project" value="UniProtKB-KW"/>
</dbReference>
<dbReference type="GO" id="GO:0005886">
    <property type="term" value="C:plasma membrane"/>
    <property type="evidence" value="ECO:0007669"/>
    <property type="project" value="UniProtKB-SubCell"/>
</dbReference>
<gene>
    <name evidence="13" type="ORF">UFOPK2576_00325</name>
</gene>
<keyword evidence="4" id="KW-1003">Cell membrane</keyword>
<dbReference type="InterPro" id="IPR003661">
    <property type="entry name" value="HisK_dim/P_dom"/>
</dbReference>
<dbReference type="CDD" id="cd00082">
    <property type="entry name" value="HisKA"/>
    <property type="match status" value="1"/>
</dbReference>
<evidence type="ECO:0000256" key="6">
    <source>
        <dbReference type="ARBA" id="ARBA00022679"/>
    </source>
</evidence>
<dbReference type="AlphaFoldDB" id="A0A6J6NYD7"/>
<dbReference type="PROSITE" id="PS50109">
    <property type="entry name" value="HIS_KIN"/>
    <property type="match status" value="1"/>
</dbReference>
<keyword evidence="7" id="KW-0547">Nucleotide-binding</keyword>
<keyword evidence="5" id="KW-0597">Phosphoprotein</keyword>
<dbReference type="SMART" id="SM00388">
    <property type="entry name" value="HisKA"/>
    <property type="match status" value="1"/>
</dbReference>
<dbReference type="EMBL" id="CAEZXQ010000027">
    <property type="protein sequence ID" value="CAB4689293.1"/>
    <property type="molecule type" value="Genomic_DNA"/>
</dbReference>
<evidence type="ECO:0000256" key="7">
    <source>
        <dbReference type="ARBA" id="ARBA00022741"/>
    </source>
</evidence>
<evidence type="ECO:0000256" key="4">
    <source>
        <dbReference type="ARBA" id="ARBA00022475"/>
    </source>
</evidence>
<keyword evidence="6" id="KW-0808">Transferase</keyword>
<dbReference type="Gene3D" id="1.10.287.130">
    <property type="match status" value="1"/>
</dbReference>
<dbReference type="SUPFAM" id="SSF47384">
    <property type="entry name" value="Homodimeric domain of signal transducing histidine kinase"/>
    <property type="match status" value="1"/>
</dbReference>
<evidence type="ECO:0000313" key="13">
    <source>
        <dbReference type="EMBL" id="CAB4689293.1"/>
    </source>
</evidence>
<dbReference type="CDD" id="cd00075">
    <property type="entry name" value="HATPase"/>
    <property type="match status" value="1"/>
</dbReference>
<dbReference type="PANTHER" id="PTHR45453:SF1">
    <property type="entry name" value="PHOSPHATE REGULON SENSOR PROTEIN PHOR"/>
    <property type="match status" value="1"/>
</dbReference>
<dbReference type="GO" id="GO:0000155">
    <property type="term" value="F:phosphorelay sensor kinase activity"/>
    <property type="evidence" value="ECO:0007669"/>
    <property type="project" value="InterPro"/>
</dbReference>
<organism evidence="13">
    <name type="scientific">freshwater metagenome</name>
    <dbReference type="NCBI Taxonomy" id="449393"/>
    <lineage>
        <taxon>unclassified sequences</taxon>
        <taxon>metagenomes</taxon>
        <taxon>ecological metagenomes</taxon>
    </lineage>
</organism>
<evidence type="ECO:0000256" key="3">
    <source>
        <dbReference type="ARBA" id="ARBA00012438"/>
    </source>
</evidence>
<dbReference type="GO" id="GO:0004721">
    <property type="term" value="F:phosphoprotein phosphatase activity"/>
    <property type="evidence" value="ECO:0007669"/>
    <property type="project" value="TreeGrafter"/>
</dbReference>
<evidence type="ECO:0000256" key="8">
    <source>
        <dbReference type="ARBA" id="ARBA00022777"/>
    </source>
</evidence>
<feature type="domain" description="Histidine kinase" evidence="12">
    <location>
        <begin position="175"/>
        <end position="391"/>
    </location>
</feature>
<dbReference type="PRINTS" id="PR00344">
    <property type="entry name" value="BCTRLSENSOR"/>
</dbReference>
<dbReference type="InterPro" id="IPR036097">
    <property type="entry name" value="HisK_dim/P_sf"/>
</dbReference>
<dbReference type="InterPro" id="IPR004358">
    <property type="entry name" value="Sig_transdc_His_kin-like_C"/>
</dbReference>
<comment type="catalytic activity">
    <reaction evidence="1">
        <text>ATP + protein L-histidine = ADP + protein N-phospho-L-histidine.</text>
        <dbReference type="EC" id="2.7.13.3"/>
    </reaction>
</comment>
<dbReference type="InterPro" id="IPR036890">
    <property type="entry name" value="HATPase_C_sf"/>
</dbReference>
<name>A0A6J6NYD7_9ZZZZ</name>
<dbReference type="SMART" id="SM00387">
    <property type="entry name" value="HATPase_c"/>
    <property type="match status" value="1"/>
</dbReference>
<dbReference type="PANTHER" id="PTHR45453">
    <property type="entry name" value="PHOSPHATE REGULON SENSOR PROTEIN PHOR"/>
    <property type="match status" value="1"/>
</dbReference>
<evidence type="ECO:0000256" key="11">
    <source>
        <dbReference type="ARBA" id="ARBA00023136"/>
    </source>
</evidence>
<dbReference type="SUPFAM" id="SSF55874">
    <property type="entry name" value="ATPase domain of HSP90 chaperone/DNA topoisomerase II/histidine kinase"/>
    <property type="match status" value="1"/>
</dbReference>
<dbReference type="Pfam" id="PF00512">
    <property type="entry name" value="HisKA"/>
    <property type="match status" value="1"/>
</dbReference>
<dbReference type="InterPro" id="IPR005467">
    <property type="entry name" value="His_kinase_dom"/>
</dbReference>
<keyword evidence="11" id="KW-0472">Membrane</keyword>
<proteinExistence type="predicted"/>
<evidence type="ECO:0000256" key="5">
    <source>
        <dbReference type="ARBA" id="ARBA00022553"/>
    </source>
</evidence>
<dbReference type="Gene3D" id="3.30.565.10">
    <property type="entry name" value="Histidine kinase-like ATPase, C-terminal domain"/>
    <property type="match status" value="1"/>
</dbReference>